<dbReference type="AlphaFoldDB" id="A0A0B7FYJ6"/>
<protein>
    <submittedName>
        <fullName evidence="1">Uncharacterized protein</fullName>
    </submittedName>
</protein>
<dbReference type="Gene3D" id="3.80.10.10">
    <property type="entry name" value="Ribonuclease Inhibitor"/>
    <property type="match status" value="1"/>
</dbReference>
<dbReference type="EMBL" id="LN679176">
    <property type="protein sequence ID" value="CEL63016.1"/>
    <property type="molecule type" value="Genomic_DNA"/>
</dbReference>
<evidence type="ECO:0000313" key="2">
    <source>
        <dbReference type="Proteomes" id="UP000059188"/>
    </source>
</evidence>
<proteinExistence type="predicted"/>
<organism evidence="1 2">
    <name type="scientific">Thanatephorus cucumeris (strain AG1-IB / isolate 7/3/14)</name>
    <name type="common">Lettuce bottom rot fungus</name>
    <name type="synonym">Rhizoctonia solani</name>
    <dbReference type="NCBI Taxonomy" id="1108050"/>
    <lineage>
        <taxon>Eukaryota</taxon>
        <taxon>Fungi</taxon>
        <taxon>Dikarya</taxon>
        <taxon>Basidiomycota</taxon>
        <taxon>Agaricomycotina</taxon>
        <taxon>Agaricomycetes</taxon>
        <taxon>Cantharellales</taxon>
        <taxon>Ceratobasidiaceae</taxon>
        <taxon>Rhizoctonia</taxon>
        <taxon>Rhizoctonia solani AG-1</taxon>
    </lineage>
</organism>
<dbReference type="SUPFAM" id="SSF52047">
    <property type="entry name" value="RNI-like"/>
    <property type="match status" value="1"/>
</dbReference>
<dbReference type="SUPFAM" id="SSF81383">
    <property type="entry name" value="F-box domain"/>
    <property type="match status" value="1"/>
</dbReference>
<dbReference type="Proteomes" id="UP000059188">
    <property type="component" value="Unassembled WGS sequence"/>
</dbReference>
<name>A0A0B7FYJ6_THACB</name>
<reference evidence="1 2" key="1">
    <citation type="submission" date="2014-11" db="EMBL/GenBank/DDBJ databases">
        <authorList>
            <person name="Wibberg Daniel"/>
        </authorList>
    </citation>
    <scope>NUCLEOTIDE SEQUENCE [LARGE SCALE GENOMIC DNA]</scope>
    <source>
        <strain evidence="1">Rhizoctonia solani AG1-IB 7/3/14</strain>
    </source>
</reference>
<sequence>MQAGPLCAFQHWKDAQITLNHAMQHYLDSTVALRSHLYDGTSSAEHHLVWSTLTETWLHNSPIADKHSTLVRAQVYLDQMRNSMIPINKFPLELLLRIFRFVAFSTSDSRSTLPSHQEDYRDLLAATHVCSYWRNILAGTPLFWSRFDFDTRNTLEAECERGTLYSNRARGTSQSLFIEERVARYFHHRDFDDIRPLFQPRLDRLTRLAILNFSCLRLVRQTIQYWLKHGIPGVLDTLTIQMDSDIEITEPIQTQGSESTELALPILESVRSLSLSGVIFPWDSPVYHNLLQLHIGGIPYDISPHIHHILDVLSACPLLQELKISKMAILQCDQVPIKPVYLMQLERLELVDLTYGSLNFLLPVIFPQSNDLSVRITALSLDDQIVSAVHSFLSRTSVTQLYVQQDFIARCLSAVPNVRALVIDLKEQPEDTCLSEFSYIDPSSNTRIPRCPNLRALHLHSGSVPIEAIREAIEAHPSIQKLRFSACYIEPFEDELLYWLKPHVDDIRFDLRLDEVAVSDWSHTMI</sequence>
<dbReference type="InterPro" id="IPR036047">
    <property type="entry name" value="F-box-like_dom_sf"/>
</dbReference>
<dbReference type="OrthoDB" id="3365698at2759"/>
<evidence type="ECO:0000313" key="1">
    <source>
        <dbReference type="EMBL" id="CEL63016.1"/>
    </source>
</evidence>
<keyword evidence="2" id="KW-1185">Reference proteome</keyword>
<dbReference type="InterPro" id="IPR032675">
    <property type="entry name" value="LRR_dom_sf"/>
</dbReference>
<accession>A0A0B7FYJ6</accession>
<gene>
    <name evidence="1" type="ORF">RSOLAG1IB_10655</name>
</gene>
<dbReference type="Gene3D" id="1.20.1280.50">
    <property type="match status" value="1"/>
</dbReference>